<evidence type="ECO:0000256" key="1">
    <source>
        <dbReference type="SAM" id="MobiDB-lite"/>
    </source>
</evidence>
<evidence type="ECO:0000313" key="4">
    <source>
        <dbReference type="EMBL" id="GIJ74735.1"/>
    </source>
</evidence>
<feature type="transmembrane region" description="Helical" evidence="2">
    <location>
        <begin position="450"/>
        <end position="470"/>
    </location>
</feature>
<dbReference type="EMBL" id="BOPH01000143">
    <property type="protein sequence ID" value="GIJ74735.1"/>
    <property type="molecule type" value="Genomic_DNA"/>
</dbReference>
<organism evidence="4 5">
    <name type="scientific">Virgisporangium ochraceum</name>
    <dbReference type="NCBI Taxonomy" id="65505"/>
    <lineage>
        <taxon>Bacteria</taxon>
        <taxon>Bacillati</taxon>
        <taxon>Actinomycetota</taxon>
        <taxon>Actinomycetes</taxon>
        <taxon>Micromonosporales</taxon>
        <taxon>Micromonosporaceae</taxon>
        <taxon>Virgisporangium</taxon>
    </lineage>
</organism>
<keyword evidence="2" id="KW-1133">Transmembrane helix</keyword>
<gene>
    <name evidence="4" type="ORF">Voc01_096520</name>
</gene>
<feature type="transmembrane region" description="Helical" evidence="2">
    <location>
        <begin position="345"/>
        <end position="365"/>
    </location>
</feature>
<feature type="transmembrane region" description="Helical" evidence="2">
    <location>
        <begin position="248"/>
        <end position="266"/>
    </location>
</feature>
<feature type="compositionally biased region" description="Gly residues" evidence="1">
    <location>
        <begin position="17"/>
        <end position="28"/>
    </location>
</feature>
<protein>
    <recommendedName>
        <fullName evidence="3">DUF6798 domain-containing protein</fullName>
    </recommendedName>
</protein>
<evidence type="ECO:0000256" key="2">
    <source>
        <dbReference type="SAM" id="Phobius"/>
    </source>
</evidence>
<keyword evidence="5" id="KW-1185">Reference proteome</keyword>
<name>A0A8J4A7E8_9ACTN</name>
<dbReference type="Proteomes" id="UP000635606">
    <property type="component" value="Unassembled WGS sequence"/>
</dbReference>
<feature type="domain" description="DUF6798" evidence="3">
    <location>
        <begin position="526"/>
        <end position="577"/>
    </location>
</feature>
<feature type="region of interest" description="Disordered" evidence="1">
    <location>
        <begin position="1"/>
        <end position="64"/>
    </location>
</feature>
<dbReference type="AlphaFoldDB" id="A0A8J4A7E8"/>
<feature type="transmembrane region" description="Helical" evidence="2">
    <location>
        <begin position="482"/>
        <end position="501"/>
    </location>
</feature>
<dbReference type="InterPro" id="IPR046477">
    <property type="entry name" value="DUF6798"/>
</dbReference>
<feature type="compositionally biased region" description="Low complexity" evidence="1">
    <location>
        <begin position="7"/>
        <end position="16"/>
    </location>
</feature>
<proteinExistence type="predicted"/>
<keyword evidence="2" id="KW-0812">Transmembrane</keyword>
<feature type="transmembrane region" description="Helical" evidence="2">
    <location>
        <begin position="385"/>
        <end position="405"/>
    </location>
</feature>
<evidence type="ECO:0000259" key="3">
    <source>
        <dbReference type="Pfam" id="PF20604"/>
    </source>
</evidence>
<reference evidence="4" key="1">
    <citation type="submission" date="2021-01" db="EMBL/GenBank/DDBJ databases">
        <title>Whole genome shotgun sequence of Virgisporangium ochraceum NBRC 16418.</title>
        <authorList>
            <person name="Komaki H."/>
            <person name="Tamura T."/>
        </authorList>
    </citation>
    <scope>NUCLEOTIDE SEQUENCE</scope>
    <source>
        <strain evidence="4">NBRC 16418</strain>
    </source>
</reference>
<feature type="transmembrane region" description="Helical" evidence="2">
    <location>
        <begin position="273"/>
        <end position="291"/>
    </location>
</feature>
<keyword evidence="2" id="KW-0472">Membrane</keyword>
<feature type="transmembrane region" description="Helical" evidence="2">
    <location>
        <begin position="318"/>
        <end position="340"/>
    </location>
</feature>
<dbReference type="Pfam" id="PF20604">
    <property type="entry name" value="DUF6798"/>
    <property type="match status" value="1"/>
</dbReference>
<sequence>MASSTRTTTGADPDGTGPNGTGPNGTGPNGADPDGAEPAAGRLDPPPDAEPRDPADDAAAADAGPARTWTQRLLGWPAQAAASTLLLALMSHLRYLYNAGDRDHTVLSPLGMRWADPDAFKGDWTLDNAPQPHWVFDIVTYIGASTGTLGLVYVLYWLATMAAFGVATTLLARTWVPRVSWFAVIAVTVVTAIGPLYVLGSGVQFYATALPNALGGNLLYLCAAALLVGRHRLAAAAGVATALAHVQHGVVALVLMLLLATAFAVFRRRIEWWLVGASALTVGIVVFNLKLRPVAGDLKDFQEVCGVLIPYHCEATSWLFNIFWGGIAFISMALLTFAFIGRRELLRWVVVVVLPVLGLTAGVLADRLNVPTLGLAAQGLNVYRLSIELFPFAVWGLLAATFAPLSVRWRWITMAATLFLGSYALRSGYWALPGEFNWWRERNEVTSVPWLFVAGLFLLAAVVVQTVPGLVPERRWTRPQWLAQASVGAGILVLVLAGIAGNQFAVRTFDPRFFPYPALSAWGEEVRKVVPPGEQLLMPPSNTRVRIATQRGVVLDCKLAPYGGAAWHEYRSRMEAIGGFAECGSYGWRSVNAVQLADLARRYGADYIVVRSDEQTDVTIAADLTAQGWVQVAAERPGAPFRVFKAPWETQ</sequence>
<dbReference type="RefSeq" id="WP_203934530.1">
    <property type="nucleotide sequence ID" value="NZ_BOPH01000143.1"/>
</dbReference>
<feature type="compositionally biased region" description="Low complexity" evidence="1">
    <location>
        <begin position="29"/>
        <end position="41"/>
    </location>
</feature>
<comment type="caution">
    <text evidence="4">The sequence shown here is derived from an EMBL/GenBank/DDBJ whole genome shotgun (WGS) entry which is preliminary data.</text>
</comment>
<feature type="transmembrane region" description="Helical" evidence="2">
    <location>
        <begin position="205"/>
        <end position="228"/>
    </location>
</feature>
<feature type="transmembrane region" description="Helical" evidence="2">
    <location>
        <begin position="412"/>
        <end position="430"/>
    </location>
</feature>
<feature type="transmembrane region" description="Helical" evidence="2">
    <location>
        <begin position="179"/>
        <end position="198"/>
    </location>
</feature>
<evidence type="ECO:0000313" key="5">
    <source>
        <dbReference type="Proteomes" id="UP000635606"/>
    </source>
</evidence>
<accession>A0A8J4A7E8</accession>